<dbReference type="InterPro" id="IPR052159">
    <property type="entry name" value="Competence_DNA_uptake"/>
</dbReference>
<name>A0ABR6CN10_9BACI</name>
<gene>
    <name evidence="2" type="ORF">HNP81_001674</name>
</gene>
<dbReference type="InterPro" id="IPR001279">
    <property type="entry name" value="Metallo-B-lactamas"/>
</dbReference>
<dbReference type="InterPro" id="IPR036866">
    <property type="entry name" value="RibonucZ/Hydroxyglut_hydro"/>
</dbReference>
<dbReference type="EMBL" id="JACJHX010000004">
    <property type="protein sequence ID" value="MBA9026389.1"/>
    <property type="molecule type" value="Genomic_DNA"/>
</dbReference>
<organism evidence="2 3">
    <name type="scientific">Peribacillus huizhouensis</name>
    <dbReference type="NCBI Taxonomy" id="1501239"/>
    <lineage>
        <taxon>Bacteria</taxon>
        <taxon>Bacillati</taxon>
        <taxon>Bacillota</taxon>
        <taxon>Bacilli</taxon>
        <taxon>Bacillales</taxon>
        <taxon>Bacillaceae</taxon>
        <taxon>Peribacillus</taxon>
    </lineage>
</organism>
<proteinExistence type="predicted"/>
<reference evidence="2 3" key="1">
    <citation type="submission" date="2020-08" db="EMBL/GenBank/DDBJ databases">
        <title>Genomic Encyclopedia of Type Strains, Phase IV (KMG-IV): sequencing the most valuable type-strain genomes for metagenomic binning, comparative biology and taxonomic classification.</title>
        <authorList>
            <person name="Goeker M."/>
        </authorList>
    </citation>
    <scope>NUCLEOTIDE SEQUENCE [LARGE SCALE GENOMIC DNA]</scope>
    <source>
        <strain evidence="2 3">DSM 105481</strain>
    </source>
</reference>
<keyword evidence="2" id="KW-0378">Hydrolase</keyword>
<sequence length="314" mass="35648">MKANVQFLNVGWGDSHIIQLPSGLITLIDGGDGALSDEQDHPLNWMERNGIDQLDWMILTHIHEDHLNGLVDIVKCKKVDAVILPYQPFNLANLDEVKFSGNETALRVFNMLKSYLTFISLLEKQGTKIKWRSEYGAQEKSIVWSEDGFVLTHMYPWIGDPLPAYDTLQEFLEGQESISNKEIADLERLFKESNDDSSVYRLSADSNPTENILFGGDQLEEGWKLLSSRTPLKSLIWKVSHHGMEDAFTKEVLELIQPECCVIPISADRSAFLLPHWDELRLLTDAPFYLTGSIQNGDSFQLFEGETLNVQIGY</sequence>
<keyword evidence="3" id="KW-1185">Reference proteome</keyword>
<dbReference type="RefSeq" id="WP_182502252.1">
    <property type="nucleotide sequence ID" value="NZ_JACJHX010000004.1"/>
</dbReference>
<evidence type="ECO:0000259" key="1">
    <source>
        <dbReference type="Pfam" id="PF00753"/>
    </source>
</evidence>
<dbReference type="SUPFAM" id="SSF56281">
    <property type="entry name" value="Metallo-hydrolase/oxidoreductase"/>
    <property type="match status" value="1"/>
</dbReference>
<comment type="caution">
    <text evidence="2">The sequence shown here is derived from an EMBL/GenBank/DDBJ whole genome shotgun (WGS) entry which is preliminary data.</text>
</comment>
<protein>
    <submittedName>
        <fullName evidence="2">Beta-lactamase superfamily II metal-dependent hydrolase</fullName>
    </submittedName>
</protein>
<dbReference type="GO" id="GO:0016787">
    <property type="term" value="F:hydrolase activity"/>
    <property type="evidence" value="ECO:0007669"/>
    <property type="project" value="UniProtKB-KW"/>
</dbReference>
<dbReference type="Pfam" id="PF00753">
    <property type="entry name" value="Lactamase_B"/>
    <property type="match status" value="1"/>
</dbReference>
<accession>A0ABR6CN10</accession>
<dbReference type="Proteomes" id="UP000626697">
    <property type="component" value="Unassembled WGS sequence"/>
</dbReference>
<dbReference type="PANTHER" id="PTHR30619:SF1">
    <property type="entry name" value="RECOMBINATION PROTEIN 2"/>
    <property type="match status" value="1"/>
</dbReference>
<dbReference type="Gene3D" id="3.60.15.10">
    <property type="entry name" value="Ribonuclease Z/Hydroxyacylglutathione hydrolase-like"/>
    <property type="match status" value="1"/>
</dbReference>
<evidence type="ECO:0000313" key="3">
    <source>
        <dbReference type="Proteomes" id="UP000626697"/>
    </source>
</evidence>
<feature type="domain" description="Metallo-beta-lactamase" evidence="1">
    <location>
        <begin position="26"/>
        <end position="83"/>
    </location>
</feature>
<evidence type="ECO:0000313" key="2">
    <source>
        <dbReference type="EMBL" id="MBA9026389.1"/>
    </source>
</evidence>
<dbReference type="PANTHER" id="PTHR30619">
    <property type="entry name" value="DNA INTERNALIZATION/COMPETENCE PROTEIN COMEC/REC2"/>
    <property type="match status" value="1"/>
</dbReference>